<accession>A0A9P5HC95</accession>
<evidence type="ECO:0000313" key="4">
    <source>
        <dbReference type="Proteomes" id="UP000722485"/>
    </source>
</evidence>
<keyword evidence="2" id="KW-0812">Transmembrane</keyword>
<evidence type="ECO:0000313" key="3">
    <source>
        <dbReference type="EMBL" id="KAF7551830.1"/>
    </source>
</evidence>
<gene>
    <name evidence="3" type="ORF">G7Z17_g4767</name>
</gene>
<comment type="caution">
    <text evidence="3">The sequence shown here is derived from an EMBL/GenBank/DDBJ whole genome shotgun (WGS) entry which is preliminary data.</text>
</comment>
<dbReference type="CDD" id="cd12087">
    <property type="entry name" value="TM_EGFR-like"/>
    <property type="match status" value="1"/>
</dbReference>
<feature type="transmembrane region" description="Helical" evidence="2">
    <location>
        <begin position="108"/>
        <end position="132"/>
    </location>
</feature>
<name>A0A9P5HC95_9HYPO</name>
<dbReference type="Proteomes" id="UP000722485">
    <property type="component" value="Unassembled WGS sequence"/>
</dbReference>
<organism evidence="3 4">
    <name type="scientific">Cylindrodendrum hubeiense</name>
    <dbReference type="NCBI Taxonomy" id="595255"/>
    <lineage>
        <taxon>Eukaryota</taxon>
        <taxon>Fungi</taxon>
        <taxon>Dikarya</taxon>
        <taxon>Ascomycota</taxon>
        <taxon>Pezizomycotina</taxon>
        <taxon>Sordariomycetes</taxon>
        <taxon>Hypocreomycetidae</taxon>
        <taxon>Hypocreales</taxon>
        <taxon>Nectriaceae</taxon>
        <taxon>Cylindrodendrum</taxon>
    </lineage>
</organism>
<dbReference type="OrthoDB" id="5086768at2759"/>
<keyword evidence="2" id="KW-1133">Transmembrane helix</keyword>
<feature type="compositionally biased region" description="Polar residues" evidence="1">
    <location>
        <begin position="77"/>
        <end position="86"/>
    </location>
</feature>
<reference evidence="3" key="1">
    <citation type="submission" date="2020-03" db="EMBL/GenBank/DDBJ databases">
        <title>Draft Genome Sequence of Cylindrodendrum hubeiense.</title>
        <authorList>
            <person name="Buettner E."/>
            <person name="Kellner H."/>
        </authorList>
    </citation>
    <scope>NUCLEOTIDE SEQUENCE</scope>
    <source>
        <strain evidence="3">IHI 201604</strain>
    </source>
</reference>
<feature type="region of interest" description="Disordered" evidence="1">
    <location>
        <begin position="202"/>
        <end position="232"/>
    </location>
</feature>
<dbReference type="AlphaFoldDB" id="A0A9P5HC95"/>
<dbReference type="EMBL" id="JAANBB010000071">
    <property type="protein sequence ID" value="KAF7551830.1"/>
    <property type="molecule type" value="Genomic_DNA"/>
</dbReference>
<feature type="region of interest" description="Disordered" evidence="1">
    <location>
        <begin position="77"/>
        <end position="104"/>
    </location>
</feature>
<sequence>MPTDNLHDVLPENSLVFYGDEFPECVTGIKTEDDQNDLTAYICGTGFSTAELLIWDTPVENRTSVMTESGITTTKEWQTTLSTHPSGTGGGTFQSDDNDSDSGSNTPVGAIVGGVIAGLALIAFLGFGFWFVRFQKRKAIAERDAAQAALAAQTAQINHIPAPYHGHAQLSPPGYYPVAQGSPPPGGEHQIYQDGILVAQYSPAKPPATSPRAPSELPNETIGRPGTPAELQ</sequence>
<evidence type="ECO:0000256" key="1">
    <source>
        <dbReference type="SAM" id="MobiDB-lite"/>
    </source>
</evidence>
<evidence type="ECO:0000256" key="2">
    <source>
        <dbReference type="SAM" id="Phobius"/>
    </source>
</evidence>
<feature type="region of interest" description="Disordered" evidence="1">
    <location>
        <begin position="171"/>
        <end position="190"/>
    </location>
</feature>
<protein>
    <submittedName>
        <fullName evidence="3">Uncharacterized protein</fullName>
    </submittedName>
</protein>
<keyword evidence="4" id="KW-1185">Reference proteome</keyword>
<keyword evidence="2" id="KW-0472">Membrane</keyword>
<proteinExistence type="predicted"/>